<dbReference type="GO" id="GO:0004623">
    <property type="term" value="F:phospholipase A2 activity"/>
    <property type="evidence" value="ECO:0007669"/>
    <property type="project" value="TreeGrafter"/>
</dbReference>
<dbReference type="AlphaFoldDB" id="A0A401SK08"/>
<feature type="compositionally biased region" description="Polar residues" evidence="1">
    <location>
        <begin position="292"/>
        <end position="302"/>
    </location>
</feature>
<sequence length="1277" mass="143846">MRCQTAGLLVLTLSLQLIQGLAEDLAEGKQMSDKENGANVLGDGEVDPPQLSGHLSRELPRLAQKLVTSLKNNRLIDFQKDWKLITIFLGIADMCAYCTDEEFYSAERVVLRIKEALDILHREIPRAYVNLVEMPDINLLHQLANRATGPRGWCECLVKPHETVDLSAQIVNWDYQNTLQELIYSGIYDKRNDFTVVLQPILKNMEIPLTEDGKPNLSCFTQNGFQFNVKGHALLDSSLWNNMIQPSVDRIEVLECTATVPQLHCPSQERPYLFTDQNRDYGSSRGMEARGPSQQGSGNELTCTERDPSDAVPVSDILREFNPSLVGYSTGTGLEDTPQAFLNQAVTGAESGELMSQVKSLVKLLSNDASKYSPENFTNSIQNALDLLHNEVPRTFVNLVTVLNILPLRELFTNTGVNCPRFLLKVLCECVINPQDNSIQLEKLQALNRKYQERTHKLVESGRYDTREDFTVVIQPFLENIEIPRDKDGLPDSTYFSPDCFHFSLKGHSQAARGLWNNLLEPLGEKNANQTFDGHINISCPSKEQPYLRTYRNSNFTYPNNPGQLTTVAPKTTETTTVPSQEIFGSQLLCKDRAPSDVIPNSVHSLRPADVKVIGAVGDSLTAGNGIGSKPHDVLDVLTQYRGLSFRDLPDQVRRLVSIMKNHPKIDFQNDWKVINMFIGGNDICNYCTDLAYYSPINFTRHIEEALDILHKEVPRAFVNLIEVLELIPLRRLHQDTQLSCPRILVRMLCNCVVKPNENSPELQMMIEANKAYQQSIQKLVESGKYDSGENFTVVLQPFLRHMEVPILDNGHPDVSYFAPDCFHLSRKFHVQMSRSLWNSMLQPVGKKSDFQNVTANISLNCPTQDQPFLRTFKNSNYTYQGPDPLENWGSNLSCSENLTSETKPTSVHRLRPADINVVAAMGDSLTVGFGAKAKTLLQMKIQYQGVAWSIGGDKSLEIVTTLPNILKKFNPNIYGFATGIGKNMSNFNVAVPGSMSHDMPKQAHTLVQLMKNSSEINFKQDWKVITLFIGANDLCEYCMNKEVYSADSYVKHIEEALDILHQQVPRAFINMVQILEMSGLRRLKKNTIGCALLQKHICPCFLNPRENSPELHEIMRVNKDYQTKLTALIYSGKYDMNEEFTVVLQPYFTNTIVPLNSTGQPDLSFFSVDCFHLSERGQAEMAIGLWNNMLEPTGHKQNYNNFTHDRTKLKCPTSDAPYLFTHRNSATKPENTSTKPTLTTVTTTAKGVPTAEQRVWLVVLTATVAAILGQHWSWSF</sequence>
<dbReference type="Gene3D" id="3.40.50.1110">
    <property type="entry name" value="SGNH hydrolase"/>
    <property type="match status" value="2"/>
</dbReference>
<proteinExistence type="predicted"/>
<evidence type="ECO:0000256" key="2">
    <source>
        <dbReference type="SAM" id="SignalP"/>
    </source>
</evidence>
<feature type="chain" id="PRO_5019000698" description="Triacylglycerol lipase" evidence="2">
    <location>
        <begin position="23"/>
        <end position="1277"/>
    </location>
</feature>
<dbReference type="SUPFAM" id="SSF52266">
    <property type="entry name" value="SGNH hydrolase"/>
    <property type="match status" value="3"/>
</dbReference>
<feature type="signal peptide" evidence="2">
    <location>
        <begin position="1"/>
        <end position="22"/>
    </location>
</feature>
<dbReference type="GO" id="GO:0031526">
    <property type="term" value="C:brush border membrane"/>
    <property type="evidence" value="ECO:0007669"/>
    <property type="project" value="TreeGrafter"/>
</dbReference>
<feature type="region of interest" description="Disordered" evidence="1">
    <location>
        <begin position="274"/>
        <end position="309"/>
    </location>
</feature>
<dbReference type="Pfam" id="PF00657">
    <property type="entry name" value="Lipase_GDSL"/>
    <property type="match status" value="4"/>
</dbReference>
<organism evidence="3 4">
    <name type="scientific">Chiloscyllium punctatum</name>
    <name type="common">Brownbanded bambooshark</name>
    <name type="synonym">Hemiscyllium punctatum</name>
    <dbReference type="NCBI Taxonomy" id="137246"/>
    <lineage>
        <taxon>Eukaryota</taxon>
        <taxon>Metazoa</taxon>
        <taxon>Chordata</taxon>
        <taxon>Craniata</taxon>
        <taxon>Vertebrata</taxon>
        <taxon>Chondrichthyes</taxon>
        <taxon>Elasmobranchii</taxon>
        <taxon>Galeomorphii</taxon>
        <taxon>Galeoidea</taxon>
        <taxon>Orectolobiformes</taxon>
        <taxon>Hemiscylliidae</taxon>
        <taxon>Chiloscyllium</taxon>
    </lineage>
</organism>
<dbReference type="InterPro" id="IPR035547">
    <property type="entry name" value="Phospholipase_B"/>
</dbReference>
<dbReference type="InterPro" id="IPR001087">
    <property type="entry name" value="GDSL"/>
</dbReference>
<dbReference type="EMBL" id="BEZZ01000321">
    <property type="protein sequence ID" value="GCC30715.1"/>
    <property type="molecule type" value="Genomic_DNA"/>
</dbReference>
<dbReference type="OMA" id="KYMQRED"/>
<keyword evidence="4" id="KW-1185">Reference proteome</keyword>
<dbReference type="PANTHER" id="PTHR21325">
    <property type="entry name" value="PHOSPHOLIPASE B, PLB1"/>
    <property type="match status" value="1"/>
</dbReference>
<evidence type="ECO:0000313" key="4">
    <source>
        <dbReference type="Proteomes" id="UP000287033"/>
    </source>
</evidence>
<dbReference type="GO" id="GO:0006644">
    <property type="term" value="P:phospholipid metabolic process"/>
    <property type="evidence" value="ECO:0007669"/>
    <property type="project" value="TreeGrafter"/>
</dbReference>
<dbReference type="OrthoDB" id="10265800at2759"/>
<evidence type="ECO:0000313" key="3">
    <source>
        <dbReference type="EMBL" id="GCC30715.1"/>
    </source>
</evidence>
<evidence type="ECO:0000256" key="1">
    <source>
        <dbReference type="SAM" id="MobiDB-lite"/>
    </source>
</evidence>
<dbReference type="Proteomes" id="UP000287033">
    <property type="component" value="Unassembled WGS sequence"/>
</dbReference>
<dbReference type="GO" id="GO:0050253">
    <property type="term" value="F:retinyl-palmitate esterase activity"/>
    <property type="evidence" value="ECO:0007669"/>
    <property type="project" value="TreeGrafter"/>
</dbReference>
<dbReference type="GO" id="GO:0004622">
    <property type="term" value="F:phosphatidylcholine lysophospholipase activity"/>
    <property type="evidence" value="ECO:0007669"/>
    <property type="project" value="TreeGrafter"/>
</dbReference>
<keyword evidence="2" id="KW-0732">Signal</keyword>
<comment type="caution">
    <text evidence="3">The sequence shown here is derived from an EMBL/GenBank/DDBJ whole genome shotgun (WGS) entry which is preliminary data.</text>
</comment>
<name>A0A401SK08_CHIPU</name>
<protein>
    <recommendedName>
        <fullName evidence="5">Triacylglycerol lipase</fullName>
    </recommendedName>
</protein>
<dbReference type="CDD" id="cd01824">
    <property type="entry name" value="Phospholipase_B_like"/>
    <property type="match status" value="3"/>
</dbReference>
<dbReference type="PANTHER" id="PTHR21325:SF52">
    <property type="entry name" value="PHOSPHOLIPASE B1, MEMBRANE-ASSOCIATED"/>
    <property type="match status" value="1"/>
</dbReference>
<dbReference type="InterPro" id="IPR038885">
    <property type="entry name" value="PLB1"/>
</dbReference>
<accession>A0A401SK08</accession>
<dbReference type="STRING" id="137246.A0A401SK08"/>
<evidence type="ECO:0008006" key="5">
    <source>
        <dbReference type="Google" id="ProtNLM"/>
    </source>
</evidence>
<reference evidence="3 4" key="1">
    <citation type="journal article" date="2018" name="Nat. Ecol. Evol.">
        <title>Shark genomes provide insights into elasmobranch evolution and the origin of vertebrates.</title>
        <authorList>
            <person name="Hara Y"/>
            <person name="Yamaguchi K"/>
            <person name="Onimaru K"/>
            <person name="Kadota M"/>
            <person name="Koyanagi M"/>
            <person name="Keeley SD"/>
            <person name="Tatsumi K"/>
            <person name="Tanaka K"/>
            <person name="Motone F"/>
            <person name="Kageyama Y"/>
            <person name="Nozu R"/>
            <person name="Adachi N"/>
            <person name="Nishimura O"/>
            <person name="Nakagawa R"/>
            <person name="Tanegashima C"/>
            <person name="Kiyatake I"/>
            <person name="Matsumoto R"/>
            <person name="Murakumo K"/>
            <person name="Nishida K"/>
            <person name="Terakita A"/>
            <person name="Kuratani S"/>
            <person name="Sato K"/>
            <person name="Hyodo S Kuraku.S."/>
        </authorList>
    </citation>
    <scope>NUCLEOTIDE SEQUENCE [LARGE SCALE GENOMIC DNA]</scope>
</reference>
<gene>
    <name evidence="3" type="ORF">chiPu_0009169</name>
</gene>
<dbReference type="InterPro" id="IPR036514">
    <property type="entry name" value="SGNH_hydro_sf"/>
</dbReference>